<proteinExistence type="predicted"/>
<reference evidence="1" key="1">
    <citation type="journal article" date="2023" name="Insect Mol. Biol.">
        <title>Genome sequencing provides insights into the evolution of gene families encoding plant cell wall-degrading enzymes in longhorned beetles.</title>
        <authorList>
            <person name="Shin N.R."/>
            <person name="Okamura Y."/>
            <person name="Kirsch R."/>
            <person name="Pauchet Y."/>
        </authorList>
    </citation>
    <scope>NUCLEOTIDE SEQUENCE</scope>
    <source>
        <strain evidence="1">RBIC_L_NR</strain>
    </source>
</reference>
<protein>
    <submittedName>
        <fullName evidence="1">Uncharacterized protein</fullName>
    </submittedName>
</protein>
<evidence type="ECO:0000313" key="2">
    <source>
        <dbReference type="Proteomes" id="UP001162156"/>
    </source>
</evidence>
<sequence>MNGISEIFSTVKNKLHSAYQRNAAVYNLRKRDLSFEIGDKVWRRNKVLSDAANKFAAKLAPKYVLSTVHKKISRLVYDLKNANGSPAGEWHIKDLKPYFGSNSDVSVG</sequence>
<dbReference type="EMBL" id="JANEYF010001175">
    <property type="protein sequence ID" value="KAJ8965724.1"/>
    <property type="molecule type" value="Genomic_DNA"/>
</dbReference>
<accession>A0AAV8ZMH3</accession>
<keyword evidence="2" id="KW-1185">Reference proteome</keyword>
<evidence type="ECO:0000313" key="1">
    <source>
        <dbReference type="EMBL" id="KAJ8965724.1"/>
    </source>
</evidence>
<name>A0AAV8ZMH3_9CUCU</name>
<organism evidence="1 2">
    <name type="scientific">Rhamnusium bicolor</name>
    <dbReference type="NCBI Taxonomy" id="1586634"/>
    <lineage>
        <taxon>Eukaryota</taxon>
        <taxon>Metazoa</taxon>
        <taxon>Ecdysozoa</taxon>
        <taxon>Arthropoda</taxon>
        <taxon>Hexapoda</taxon>
        <taxon>Insecta</taxon>
        <taxon>Pterygota</taxon>
        <taxon>Neoptera</taxon>
        <taxon>Endopterygota</taxon>
        <taxon>Coleoptera</taxon>
        <taxon>Polyphaga</taxon>
        <taxon>Cucujiformia</taxon>
        <taxon>Chrysomeloidea</taxon>
        <taxon>Cerambycidae</taxon>
        <taxon>Lepturinae</taxon>
        <taxon>Rhagiini</taxon>
        <taxon>Rhamnusium</taxon>
    </lineage>
</organism>
<comment type="caution">
    <text evidence="1">The sequence shown here is derived from an EMBL/GenBank/DDBJ whole genome shotgun (WGS) entry which is preliminary data.</text>
</comment>
<dbReference type="Proteomes" id="UP001162156">
    <property type="component" value="Unassembled WGS sequence"/>
</dbReference>
<dbReference type="AlphaFoldDB" id="A0AAV8ZMH3"/>
<gene>
    <name evidence="1" type="ORF">NQ314_003947</name>
</gene>